<organism evidence="3 4">
    <name type="scientific">Corynebacterium urealyticum</name>
    <dbReference type="NCBI Taxonomy" id="43771"/>
    <lineage>
        <taxon>Bacteria</taxon>
        <taxon>Bacillati</taxon>
        <taxon>Actinomycetota</taxon>
        <taxon>Actinomycetes</taxon>
        <taxon>Mycobacteriales</taxon>
        <taxon>Corynebacteriaceae</taxon>
        <taxon>Corynebacterium</taxon>
    </lineage>
</organism>
<accession>A0A2W5D328</accession>
<gene>
    <name evidence="3" type="ORF">DI609_06360</name>
</gene>
<sequence length="374" mass="38438">MVPALSRHAPRRGAWLVHGTRLVAAAVGALALAVLCAPLSPARADGQVFDSGHVDAFYVTAPEGQLTLGLKEDITGSGVTHPGDDVTLRVSEDAWNDATEGVSGIGTPTYYLPQTQDSALLWPGWDTQPAQSAGYTDVDFEFVEVTGPGDIFVFETAGFGDVQPVTNAGEMDLVSGDVINQAYPAHRHVNWAFTDPGVYTMTVQAVSNGDASNQVTYTWDVGDGEAAPRDNDAEGSTEGSSEGTAQGTADSEFDSEDSAGADGAGAAGAADSAAQANGGSHAAGGTAHHSKNQQGKNNANKSAQKNSQEKTRRERGTRRNGSTAAPGEELAAAAETGSYDSGANLLPWGIGILGIGMLVLGLAVARLALAGRRE</sequence>
<reference evidence="3 4" key="1">
    <citation type="submission" date="2017-11" db="EMBL/GenBank/DDBJ databases">
        <title>Infants hospitalized years apart are colonized by the same room-sourced microbial strains.</title>
        <authorList>
            <person name="Brooks B."/>
            <person name="Olm M.R."/>
            <person name="Firek B.A."/>
            <person name="Baker R."/>
            <person name="Thomas B.C."/>
            <person name="Morowitz M.J."/>
            <person name="Banfield J.F."/>
        </authorList>
    </citation>
    <scope>NUCLEOTIDE SEQUENCE [LARGE SCALE GENOMIC DNA]</scope>
    <source>
        <strain evidence="3">S2_012_000_R3_87</strain>
    </source>
</reference>
<keyword evidence="2" id="KW-1133">Transmembrane helix</keyword>
<evidence type="ECO:0000256" key="1">
    <source>
        <dbReference type="SAM" id="MobiDB-lite"/>
    </source>
</evidence>
<evidence type="ECO:0000313" key="4">
    <source>
        <dbReference type="Proteomes" id="UP000249451"/>
    </source>
</evidence>
<dbReference type="NCBIfam" id="TIGR03769">
    <property type="entry name" value="P_ac_wall_RPT"/>
    <property type="match status" value="1"/>
</dbReference>
<evidence type="ECO:0000256" key="2">
    <source>
        <dbReference type="SAM" id="Phobius"/>
    </source>
</evidence>
<dbReference type="InterPro" id="IPR022435">
    <property type="entry name" value="Surface-anchored_actinobac"/>
</dbReference>
<feature type="compositionally biased region" description="Low complexity" evidence="1">
    <location>
        <begin position="324"/>
        <end position="333"/>
    </location>
</feature>
<feature type="transmembrane region" description="Helical" evidence="2">
    <location>
        <begin position="345"/>
        <end position="369"/>
    </location>
</feature>
<keyword evidence="2" id="KW-0812">Transmembrane</keyword>
<dbReference type="Proteomes" id="UP000249451">
    <property type="component" value="Unassembled WGS sequence"/>
</dbReference>
<feature type="region of interest" description="Disordered" evidence="1">
    <location>
        <begin position="221"/>
        <end position="333"/>
    </location>
</feature>
<evidence type="ECO:0000313" key="3">
    <source>
        <dbReference type="EMBL" id="PZP00429.1"/>
    </source>
</evidence>
<feature type="compositionally biased region" description="Polar residues" evidence="1">
    <location>
        <begin position="237"/>
        <end position="249"/>
    </location>
</feature>
<name>A0A2W5D328_9CORY</name>
<protein>
    <submittedName>
        <fullName evidence="3">Cell surface protein</fullName>
    </submittedName>
</protein>
<dbReference type="AlphaFoldDB" id="A0A2W5D328"/>
<dbReference type="NCBIfam" id="NF038134">
    <property type="entry name" value="choice_anch_M"/>
    <property type="match status" value="1"/>
</dbReference>
<keyword evidence="2" id="KW-0472">Membrane</keyword>
<feature type="compositionally biased region" description="Low complexity" evidence="1">
    <location>
        <begin position="267"/>
        <end position="306"/>
    </location>
</feature>
<comment type="caution">
    <text evidence="3">The sequence shown here is derived from an EMBL/GenBank/DDBJ whole genome shotgun (WGS) entry which is preliminary data.</text>
</comment>
<proteinExistence type="predicted"/>
<dbReference type="EMBL" id="QFNY01000130">
    <property type="protein sequence ID" value="PZP00429.1"/>
    <property type="molecule type" value="Genomic_DNA"/>
</dbReference>